<proteinExistence type="inferred from homology"/>
<evidence type="ECO:0000256" key="4">
    <source>
        <dbReference type="ARBA" id="ARBA00023239"/>
    </source>
</evidence>
<dbReference type="PROSITE" id="PS51891">
    <property type="entry name" value="CENP_V_GFA"/>
    <property type="match status" value="1"/>
</dbReference>
<dbReference type="Pfam" id="PF04828">
    <property type="entry name" value="GFA"/>
    <property type="match status" value="1"/>
</dbReference>
<dbReference type="InterPro" id="IPR006913">
    <property type="entry name" value="CENP-V/GFA"/>
</dbReference>
<dbReference type="RefSeq" id="WP_367626555.1">
    <property type="nucleotide sequence ID" value="NZ_JBFNQD010000020.1"/>
</dbReference>
<feature type="domain" description="CENP-V/GFA" evidence="5">
    <location>
        <begin position="1"/>
        <end position="107"/>
    </location>
</feature>
<keyword evidence="4" id="KW-0456">Lyase</keyword>
<evidence type="ECO:0000256" key="1">
    <source>
        <dbReference type="ARBA" id="ARBA00005495"/>
    </source>
</evidence>
<keyword evidence="2" id="KW-0479">Metal-binding</keyword>
<sequence length="129" mass="14988">MRRGCLRRKFRYELTARHRTAVNCHCGMCRKYSGSAFLTYVAIDEAAFKIECGTPIEYRSSDEAVRTRCNYCGGPLTFIFDLNPEIIWVTLRSLNDHSAFLPAEDWFVQDKVEWLMLDVELKQWNGGPL</sequence>
<keyword evidence="3" id="KW-0862">Zinc</keyword>
<evidence type="ECO:0000313" key="7">
    <source>
        <dbReference type="Proteomes" id="UP001555786"/>
    </source>
</evidence>
<comment type="caution">
    <text evidence="6">The sequence shown here is derived from an EMBL/GenBank/DDBJ whole genome shotgun (WGS) entry which is preliminary data.</text>
</comment>
<dbReference type="EMBL" id="JBFNQD010000020">
    <property type="protein sequence ID" value="MEW9309985.1"/>
    <property type="molecule type" value="Genomic_DNA"/>
</dbReference>
<evidence type="ECO:0000256" key="3">
    <source>
        <dbReference type="ARBA" id="ARBA00022833"/>
    </source>
</evidence>
<evidence type="ECO:0000313" key="6">
    <source>
        <dbReference type="EMBL" id="MEW9309985.1"/>
    </source>
</evidence>
<keyword evidence="7" id="KW-1185">Reference proteome</keyword>
<comment type="similarity">
    <text evidence="1">Belongs to the Gfa family.</text>
</comment>
<dbReference type="PANTHER" id="PTHR33337:SF40">
    <property type="entry name" value="CENP-V_GFA DOMAIN-CONTAINING PROTEIN-RELATED"/>
    <property type="match status" value="1"/>
</dbReference>
<dbReference type="SUPFAM" id="SSF51316">
    <property type="entry name" value="Mss4-like"/>
    <property type="match status" value="1"/>
</dbReference>
<protein>
    <submittedName>
        <fullName evidence="6">GFA family protein</fullName>
    </submittedName>
</protein>
<dbReference type="InterPro" id="IPR011057">
    <property type="entry name" value="Mss4-like_sf"/>
</dbReference>
<evidence type="ECO:0000259" key="5">
    <source>
        <dbReference type="PROSITE" id="PS51891"/>
    </source>
</evidence>
<dbReference type="Proteomes" id="UP001555786">
    <property type="component" value="Unassembled WGS sequence"/>
</dbReference>
<evidence type="ECO:0000256" key="2">
    <source>
        <dbReference type="ARBA" id="ARBA00022723"/>
    </source>
</evidence>
<reference evidence="6 7" key="1">
    <citation type="submission" date="2024-07" db="EMBL/GenBank/DDBJ databases">
        <title>Description of Labrys sedimenti sp. nov., isolated from a diclofenac-degrading enrichment culture.</title>
        <authorList>
            <person name="Tancsics A."/>
            <person name="Csepanyi A."/>
        </authorList>
    </citation>
    <scope>NUCLEOTIDE SEQUENCE [LARGE SCALE GENOMIC DNA]</scope>
    <source>
        <strain evidence="6 7">LMG 23578</strain>
    </source>
</reference>
<name>A0ABV3PWG3_9HYPH</name>
<gene>
    <name evidence="6" type="ORF">ABXS05_30875</name>
</gene>
<dbReference type="Gene3D" id="3.90.1590.10">
    <property type="entry name" value="glutathione-dependent formaldehyde- activating enzyme (gfa)"/>
    <property type="match status" value="1"/>
</dbReference>
<dbReference type="PANTHER" id="PTHR33337">
    <property type="entry name" value="GFA DOMAIN-CONTAINING PROTEIN"/>
    <property type="match status" value="1"/>
</dbReference>
<accession>A0ABV3PWG3</accession>
<organism evidence="6 7">
    <name type="scientific">Labrys neptuniae</name>
    <dbReference type="NCBI Taxonomy" id="376174"/>
    <lineage>
        <taxon>Bacteria</taxon>
        <taxon>Pseudomonadati</taxon>
        <taxon>Pseudomonadota</taxon>
        <taxon>Alphaproteobacteria</taxon>
        <taxon>Hyphomicrobiales</taxon>
        <taxon>Xanthobacteraceae</taxon>
        <taxon>Labrys</taxon>
    </lineage>
</organism>